<proteinExistence type="predicted"/>
<accession>A0ACB9AU60</accession>
<reference evidence="2" key="1">
    <citation type="journal article" date="2022" name="Mol. Ecol. Resour.">
        <title>The genomes of chicory, endive, great burdock and yacon provide insights into Asteraceae palaeo-polyploidization history and plant inulin production.</title>
        <authorList>
            <person name="Fan W."/>
            <person name="Wang S."/>
            <person name="Wang H."/>
            <person name="Wang A."/>
            <person name="Jiang F."/>
            <person name="Liu H."/>
            <person name="Zhao H."/>
            <person name="Xu D."/>
            <person name="Zhang Y."/>
        </authorList>
    </citation>
    <scope>NUCLEOTIDE SEQUENCE [LARGE SCALE GENOMIC DNA]</scope>
    <source>
        <strain evidence="2">cv. Yunnan</strain>
    </source>
</reference>
<name>A0ACB9AU60_9ASTR</name>
<evidence type="ECO:0000313" key="1">
    <source>
        <dbReference type="EMBL" id="KAI3713687.1"/>
    </source>
</evidence>
<gene>
    <name evidence="1" type="ORF">L1987_72273</name>
</gene>
<keyword evidence="2" id="KW-1185">Reference proteome</keyword>
<sequence>MQICRERYHRRSPFFAFCISEDHFCERRSRLASSESETAVNVRWTVEIFDLNSDRYLMLETLYFLMWQKCQLLL</sequence>
<comment type="caution">
    <text evidence="1">The sequence shown here is derived from an EMBL/GenBank/DDBJ whole genome shotgun (WGS) entry which is preliminary data.</text>
</comment>
<organism evidence="1 2">
    <name type="scientific">Smallanthus sonchifolius</name>
    <dbReference type="NCBI Taxonomy" id="185202"/>
    <lineage>
        <taxon>Eukaryota</taxon>
        <taxon>Viridiplantae</taxon>
        <taxon>Streptophyta</taxon>
        <taxon>Embryophyta</taxon>
        <taxon>Tracheophyta</taxon>
        <taxon>Spermatophyta</taxon>
        <taxon>Magnoliopsida</taxon>
        <taxon>eudicotyledons</taxon>
        <taxon>Gunneridae</taxon>
        <taxon>Pentapetalae</taxon>
        <taxon>asterids</taxon>
        <taxon>campanulids</taxon>
        <taxon>Asterales</taxon>
        <taxon>Asteraceae</taxon>
        <taxon>Asteroideae</taxon>
        <taxon>Heliantheae alliance</taxon>
        <taxon>Millerieae</taxon>
        <taxon>Smallanthus</taxon>
    </lineage>
</organism>
<evidence type="ECO:0000313" key="2">
    <source>
        <dbReference type="Proteomes" id="UP001056120"/>
    </source>
</evidence>
<dbReference type="Proteomes" id="UP001056120">
    <property type="component" value="Linkage Group LG24"/>
</dbReference>
<protein>
    <submittedName>
        <fullName evidence="1">Uncharacterized protein</fullName>
    </submittedName>
</protein>
<reference evidence="1 2" key="2">
    <citation type="journal article" date="2022" name="Mol. Ecol. Resour.">
        <title>The genomes of chicory, endive, great burdock and yacon provide insights into Asteraceae paleo-polyploidization history and plant inulin production.</title>
        <authorList>
            <person name="Fan W."/>
            <person name="Wang S."/>
            <person name="Wang H."/>
            <person name="Wang A."/>
            <person name="Jiang F."/>
            <person name="Liu H."/>
            <person name="Zhao H."/>
            <person name="Xu D."/>
            <person name="Zhang Y."/>
        </authorList>
    </citation>
    <scope>NUCLEOTIDE SEQUENCE [LARGE SCALE GENOMIC DNA]</scope>
    <source>
        <strain evidence="2">cv. Yunnan</strain>
        <tissue evidence="1">Leaves</tissue>
    </source>
</reference>
<dbReference type="EMBL" id="CM042041">
    <property type="protein sequence ID" value="KAI3713687.1"/>
    <property type="molecule type" value="Genomic_DNA"/>
</dbReference>